<keyword evidence="8" id="KW-1185">Reference proteome</keyword>
<keyword evidence="3 7" id="KW-0067">ATP-binding</keyword>
<dbReference type="GO" id="GO:0005524">
    <property type="term" value="F:ATP binding"/>
    <property type="evidence" value="ECO:0007669"/>
    <property type="project" value="UniProtKB-KW"/>
</dbReference>
<dbReference type="Gene3D" id="3.40.50.300">
    <property type="entry name" value="P-loop containing nucleotide triphosphate hydrolases"/>
    <property type="match status" value="1"/>
</dbReference>
<dbReference type="PROSITE" id="PS50893">
    <property type="entry name" value="ABC_TRANSPORTER_2"/>
    <property type="match status" value="1"/>
</dbReference>
<dbReference type="Pfam" id="PF00005">
    <property type="entry name" value="ABC_tran"/>
    <property type="match status" value="1"/>
</dbReference>
<evidence type="ECO:0000313" key="8">
    <source>
        <dbReference type="Proteomes" id="UP000182719"/>
    </source>
</evidence>
<organism evidence="7 8">
    <name type="scientific">Stigmatella aurantiaca</name>
    <dbReference type="NCBI Taxonomy" id="41"/>
    <lineage>
        <taxon>Bacteria</taxon>
        <taxon>Pseudomonadati</taxon>
        <taxon>Myxococcota</taxon>
        <taxon>Myxococcia</taxon>
        <taxon>Myxococcales</taxon>
        <taxon>Cystobacterineae</taxon>
        <taxon>Archangiaceae</taxon>
        <taxon>Stigmatella</taxon>
    </lineage>
</organism>
<dbReference type="GO" id="GO:0016887">
    <property type="term" value="F:ATP hydrolysis activity"/>
    <property type="evidence" value="ECO:0007669"/>
    <property type="project" value="InterPro"/>
</dbReference>
<keyword evidence="2" id="KW-0547">Nucleotide-binding</keyword>
<sequence>MSAAVEVRDLHCRIGEKSLLSGIDLRLEPGELLVVLGRNGAGKSTLLKHLTGELKVQQGEVRIFGAHLGESPRQELARRRAVLPQSTQLQFAYEALEVVMLGRIPHQQRGYESPEDVDIARHYLGRVGLEGYEGRNYLTLSGGEQQRVHFARVLAQIHGTVGSRLILLDEPTSSLDVAHQHKTLQIVKELTQEGVAAFLILHDLNLVAQYADKVLVLADQQDIALGPPREVLTSETLSRAFHYPMSAIAHPWLDCPLIVSGTPPHGSSP</sequence>
<keyword evidence="1" id="KW-0813">Transport</keyword>
<evidence type="ECO:0000256" key="1">
    <source>
        <dbReference type="ARBA" id="ARBA00022448"/>
    </source>
</evidence>
<evidence type="ECO:0000256" key="5">
    <source>
        <dbReference type="ARBA" id="ARBA00037066"/>
    </source>
</evidence>
<evidence type="ECO:0000259" key="6">
    <source>
        <dbReference type="PROSITE" id="PS50893"/>
    </source>
</evidence>
<dbReference type="RefSeq" id="WP_075009950.1">
    <property type="nucleotide sequence ID" value="NZ_FOAP01000021.1"/>
</dbReference>
<comment type="function">
    <text evidence="5">Part of the ABC transporter complex HmuTUV involved in hemin import. Responsible for energy coupling to the transport system.</text>
</comment>
<dbReference type="EMBL" id="FOAP01000021">
    <property type="protein sequence ID" value="SEM68700.1"/>
    <property type="molecule type" value="Genomic_DNA"/>
</dbReference>
<feature type="domain" description="ABC transporter" evidence="6">
    <location>
        <begin position="5"/>
        <end position="244"/>
    </location>
</feature>
<proteinExistence type="predicted"/>
<dbReference type="SMART" id="SM00382">
    <property type="entry name" value="AAA"/>
    <property type="match status" value="1"/>
</dbReference>
<keyword evidence="4" id="KW-1278">Translocase</keyword>
<protein>
    <submittedName>
        <fullName evidence="7">Iron complex transport system ATP-binding protein</fullName>
    </submittedName>
</protein>
<evidence type="ECO:0000256" key="4">
    <source>
        <dbReference type="ARBA" id="ARBA00022967"/>
    </source>
</evidence>
<dbReference type="NCBIfam" id="NF010068">
    <property type="entry name" value="PRK13548.1"/>
    <property type="match status" value="1"/>
</dbReference>
<dbReference type="Proteomes" id="UP000182719">
    <property type="component" value="Unassembled WGS sequence"/>
</dbReference>
<evidence type="ECO:0000256" key="2">
    <source>
        <dbReference type="ARBA" id="ARBA00022741"/>
    </source>
</evidence>
<evidence type="ECO:0000256" key="3">
    <source>
        <dbReference type="ARBA" id="ARBA00022840"/>
    </source>
</evidence>
<name>A0A1H8AD95_STIAU</name>
<reference evidence="8" key="1">
    <citation type="submission" date="2016-10" db="EMBL/GenBank/DDBJ databases">
        <authorList>
            <person name="Varghese N."/>
            <person name="Submissions S."/>
        </authorList>
    </citation>
    <scope>NUCLEOTIDE SEQUENCE [LARGE SCALE GENOMIC DNA]</scope>
    <source>
        <strain evidence="8">DSM 17044</strain>
    </source>
</reference>
<dbReference type="InterPro" id="IPR003593">
    <property type="entry name" value="AAA+_ATPase"/>
</dbReference>
<dbReference type="InterPro" id="IPR003439">
    <property type="entry name" value="ABC_transporter-like_ATP-bd"/>
</dbReference>
<dbReference type="InterPro" id="IPR027417">
    <property type="entry name" value="P-loop_NTPase"/>
</dbReference>
<dbReference type="SUPFAM" id="SSF52540">
    <property type="entry name" value="P-loop containing nucleoside triphosphate hydrolases"/>
    <property type="match status" value="1"/>
</dbReference>
<dbReference type="AlphaFoldDB" id="A0A1H8AD95"/>
<gene>
    <name evidence="7" type="ORF">SAMN05444354_12123</name>
</gene>
<dbReference type="PANTHER" id="PTHR42794:SF1">
    <property type="entry name" value="HEMIN IMPORT ATP-BINDING PROTEIN HMUV"/>
    <property type="match status" value="1"/>
</dbReference>
<dbReference type="CDD" id="cd03214">
    <property type="entry name" value="ABC_Iron-Siderophores_B12_Hemin"/>
    <property type="match status" value="1"/>
</dbReference>
<evidence type="ECO:0000313" key="7">
    <source>
        <dbReference type="EMBL" id="SEM68700.1"/>
    </source>
</evidence>
<dbReference type="OrthoDB" id="9809450at2"/>
<dbReference type="PANTHER" id="PTHR42794">
    <property type="entry name" value="HEMIN IMPORT ATP-BINDING PROTEIN HMUV"/>
    <property type="match status" value="1"/>
</dbReference>
<accession>A0A1H8AD95</accession>